<dbReference type="SUPFAM" id="SSF47954">
    <property type="entry name" value="Cyclin-like"/>
    <property type="match status" value="1"/>
</dbReference>
<dbReference type="InterPro" id="IPR013922">
    <property type="entry name" value="Cyclin_PHO80-like"/>
</dbReference>
<comment type="similarity">
    <text evidence="1">Belongs to the cyclin family. Cyclin U/P subfamily.</text>
</comment>
<proteinExistence type="inferred from homology"/>
<keyword evidence="6" id="KW-1185">Reference proteome</keyword>
<dbReference type="OrthoDB" id="337735at2759"/>
<gene>
    <name evidence="7" type="primary">LOC104602354</name>
</gene>
<organism evidence="6 7">
    <name type="scientific">Nelumbo nucifera</name>
    <name type="common">Sacred lotus</name>
    <dbReference type="NCBI Taxonomy" id="4432"/>
    <lineage>
        <taxon>Eukaryota</taxon>
        <taxon>Viridiplantae</taxon>
        <taxon>Streptophyta</taxon>
        <taxon>Embryophyta</taxon>
        <taxon>Tracheophyta</taxon>
        <taxon>Spermatophyta</taxon>
        <taxon>Magnoliopsida</taxon>
        <taxon>Proteales</taxon>
        <taxon>Nelumbonaceae</taxon>
        <taxon>Nelumbo</taxon>
    </lineage>
</organism>
<evidence type="ECO:0000256" key="4">
    <source>
        <dbReference type="ARBA" id="ARBA00023306"/>
    </source>
</evidence>
<evidence type="ECO:0000256" key="1">
    <source>
        <dbReference type="ARBA" id="ARBA00007215"/>
    </source>
</evidence>
<evidence type="ECO:0000313" key="6">
    <source>
        <dbReference type="Proteomes" id="UP000189703"/>
    </source>
</evidence>
<protein>
    <recommendedName>
        <fullName evidence="5">Cyclin</fullName>
    </recommendedName>
</protein>
<dbReference type="PANTHER" id="PTHR15615">
    <property type="match status" value="1"/>
</dbReference>
<keyword evidence="2" id="KW-0132">Cell division</keyword>
<dbReference type="STRING" id="4432.A0A1U8ABV1"/>
<dbReference type="FunCoup" id="A0A1U8ABV1">
    <property type="interactions" value="240"/>
</dbReference>
<dbReference type="PANTHER" id="PTHR15615:SF15">
    <property type="entry name" value="CYCLIN-U2-1"/>
    <property type="match status" value="1"/>
</dbReference>
<evidence type="ECO:0000256" key="2">
    <source>
        <dbReference type="ARBA" id="ARBA00022618"/>
    </source>
</evidence>
<dbReference type="GO" id="GO:0019901">
    <property type="term" value="F:protein kinase binding"/>
    <property type="evidence" value="ECO:0007669"/>
    <property type="project" value="UniProtKB-UniRule"/>
</dbReference>
<sequence length="229" mass="26563">MGSSATPISPARLRSDLYSFSYQDESNSPLVISVLASLIERSMARNERTSRRSSWMLPKDPRIREFYCYQVPDMTIQSFLERIFRYTRVGPPVYVVAYAYIDRLCQMHPEFRITSSNVYRLLVTTIMVASKFVEDMNYRNSYFAKVGGLTTKELNRLEVDFLFLMGFKLHVNVSVFESYCCHLEREVSIGGGYHIERTLRFMCAGEINSKHRDEHDFNKLARIVGCGSH</sequence>
<dbReference type="eggNOG" id="KOG1674">
    <property type="taxonomic scope" value="Eukaryota"/>
</dbReference>
<keyword evidence="4" id="KW-0131">Cell cycle</keyword>
<dbReference type="GO" id="GO:0051301">
    <property type="term" value="P:cell division"/>
    <property type="evidence" value="ECO:0007669"/>
    <property type="project" value="UniProtKB-UniRule"/>
</dbReference>
<dbReference type="OMA" id="QFRLNVC"/>
<dbReference type="GeneID" id="104602354"/>
<dbReference type="InterPro" id="IPR036915">
    <property type="entry name" value="Cyclin-like_sf"/>
</dbReference>
<dbReference type="Proteomes" id="UP000189703">
    <property type="component" value="Unplaced"/>
</dbReference>
<dbReference type="InParanoid" id="A0A1U8ABV1"/>
<dbReference type="Gene3D" id="1.10.472.10">
    <property type="entry name" value="Cyclin-like"/>
    <property type="match status" value="1"/>
</dbReference>
<dbReference type="RefSeq" id="XP_010264309.1">
    <property type="nucleotide sequence ID" value="XM_010266007.2"/>
</dbReference>
<dbReference type="Pfam" id="PF08613">
    <property type="entry name" value="Cyclin"/>
    <property type="match status" value="1"/>
</dbReference>
<keyword evidence="3 5" id="KW-0195">Cyclin</keyword>
<dbReference type="InterPro" id="IPR012389">
    <property type="entry name" value="Cyclin_P/U"/>
</dbReference>
<dbReference type="PIRSF" id="PIRSF027110">
    <property type="entry name" value="PREG"/>
    <property type="match status" value="1"/>
</dbReference>
<reference evidence="7" key="1">
    <citation type="submission" date="2025-08" db="UniProtKB">
        <authorList>
            <consortium name="RefSeq"/>
        </authorList>
    </citation>
    <scope>IDENTIFICATION</scope>
</reference>
<dbReference type="AlphaFoldDB" id="A0A1U8ABV1"/>
<name>A0A1U8ABV1_NELNU</name>
<evidence type="ECO:0000256" key="5">
    <source>
        <dbReference type="PIRNR" id="PIRNR027110"/>
    </source>
</evidence>
<dbReference type="KEGG" id="nnu:104602354"/>
<evidence type="ECO:0000313" key="7">
    <source>
        <dbReference type="RefSeq" id="XP_010264309.1"/>
    </source>
</evidence>
<accession>A0A1U8ABV1</accession>
<evidence type="ECO:0000256" key="3">
    <source>
        <dbReference type="ARBA" id="ARBA00023127"/>
    </source>
</evidence>